<proteinExistence type="predicted"/>
<feature type="compositionally biased region" description="Polar residues" evidence="1">
    <location>
        <begin position="228"/>
        <end position="237"/>
    </location>
</feature>
<reference evidence="2" key="1">
    <citation type="submission" date="2020-03" db="EMBL/GenBank/DDBJ databases">
        <title>Site-based positive gene gene selection in Geosmithia morbida across the United States reveals a broad range of putative effectors and factors for local host and environmental adapation.</title>
        <authorList>
            <person name="Onufrak A."/>
            <person name="Murdoch R.W."/>
            <person name="Gazis R."/>
            <person name="Huff M."/>
            <person name="Staton M."/>
            <person name="Klingeman W."/>
            <person name="Hadziabdic D."/>
        </authorList>
    </citation>
    <scope>NUCLEOTIDE SEQUENCE</scope>
    <source>
        <strain evidence="2">1262</strain>
    </source>
</reference>
<dbReference type="Proteomes" id="UP000749293">
    <property type="component" value="Unassembled WGS sequence"/>
</dbReference>
<evidence type="ECO:0000313" key="3">
    <source>
        <dbReference type="Proteomes" id="UP000749293"/>
    </source>
</evidence>
<keyword evidence="3" id="KW-1185">Reference proteome</keyword>
<feature type="compositionally biased region" description="Basic and acidic residues" evidence="1">
    <location>
        <begin position="387"/>
        <end position="397"/>
    </location>
</feature>
<dbReference type="RefSeq" id="XP_035323648.1">
    <property type="nucleotide sequence ID" value="XM_035465811.1"/>
</dbReference>
<feature type="compositionally biased region" description="Basic and acidic residues" evidence="1">
    <location>
        <begin position="214"/>
        <end position="223"/>
    </location>
</feature>
<feature type="compositionally biased region" description="Polar residues" evidence="1">
    <location>
        <begin position="263"/>
        <end position="281"/>
    </location>
</feature>
<evidence type="ECO:0000313" key="2">
    <source>
        <dbReference type="EMBL" id="KAF4124996.1"/>
    </source>
</evidence>
<feature type="region of interest" description="Disordered" evidence="1">
    <location>
        <begin position="184"/>
        <end position="299"/>
    </location>
</feature>
<dbReference type="EMBL" id="JAANYQ010000003">
    <property type="protein sequence ID" value="KAF4124996.1"/>
    <property type="molecule type" value="Genomic_DNA"/>
</dbReference>
<dbReference type="OrthoDB" id="4366798at2759"/>
<protein>
    <submittedName>
        <fullName evidence="2">Uncharacterized protein</fullName>
    </submittedName>
</protein>
<name>A0A9P5D5W8_9HYPO</name>
<feature type="compositionally biased region" description="Polar residues" evidence="1">
    <location>
        <begin position="372"/>
        <end position="381"/>
    </location>
</feature>
<sequence length="417" mass="46463">MEDDPCWSWPAWKFGLKRGDLFTSLHDRYNTFTFSLQDPEAFHADVCEVSHDAETIEEFHGLMAERRQQRLRELHESLESLAVEIIANPKLMDSEHWDYAVQLFRTKSFDSIVRYFASYLPQPDGPPSCDENMHTRTLSTDSTVTDASNVSAASTAVSSTAPLDTLFLSAAKYTSFLDEGFVTEEPDTLDDDVEPTAGEPLFPPESKTASSPPRTDDGQESRLHSHPLSRSMSFSGSETGGFGRTFDRAGLDDDDTSSQSDSVGATDSSASDCGESHSSLDSLDDKRQDTFVTADDEDDLVTAQFPEDAFDAFDNMNHVGSVYETTEESRTPTPRQEGLSEETTTAVSPSSYIDYKSMFYRRLVSPHRYTSYVKSQRSATGGMSPPREVRRSPDEANSKIQKTSPDILRKRSRGKMN</sequence>
<evidence type="ECO:0000256" key="1">
    <source>
        <dbReference type="SAM" id="MobiDB-lite"/>
    </source>
</evidence>
<comment type="caution">
    <text evidence="2">The sequence shown here is derived from an EMBL/GenBank/DDBJ whole genome shotgun (WGS) entry which is preliminary data.</text>
</comment>
<accession>A0A9P5D5W8</accession>
<gene>
    <name evidence="2" type="ORF">GMORB2_3835</name>
</gene>
<feature type="region of interest" description="Disordered" evidence="1">
    <location>
        <begin position="371"/>
        <end position="417"/>
    </location>
</feature>
<organism evidence="2 3">
    <name type="scientific">Geosmithia morbida</name>
    <dbReference type="NCBI Taxonomy" id="1094350"/>
    <lineage>
        <taxon>Eukaryota</taxon>
        <taxon>Fungi</taxon>
        <taxon>Dikarya</taxon>
        <taxon>Ascomycota</taxon>
        <taxon>Pezizomycotina</taxon>
        <taxon>Sordariomycetes</taxon>
        <taxon>Hypocreomycetidae</taxon>
        <taxon>Hypocreales</taxon>
        <taxon>Bionectriaceae</taxon>
        <taxon>Geosmithia</taxon>
    </lineage>
</organism>
<dbReference type="GeneID" id="55970063"/>
<feature type="region of interest" description="Disordered" evidence="1">
    <location>
        <begin position="322"/>
        <end position="348"/>
    </location>
</feature>
<feature type="compositionally biased region" description="Acidic residues" evidence="1">
    <location>
        <begin position="184"/>
        <end position="194"/>
    </location>
</feature>
<dbReference type="AlphaFoldDB" id="A0A9P5D5W8"/>